<reference evidence="2" key="2">
    <citation type="journal article" date="2017" name="Nat. Plants">
        <title>The Aegilops tauschii genome reveals multiple impacts of transposons.</title>
        <authorList>
            <person name="Zhao G."/>
            <person name="Zou C."/>
            <person name="Li K."/>
            <person name="Wang K."/>
            <person name="Li T."/>
            <person name="Gao L."/>
            <person name="Zhang X."/>
            <person name="Wang H."/>
            <person name="Yang Z."/>
            <person name="Liu X."/>
            <person name="Jiang W."/>
            <person name="Mao L."/>
            <person name="Kong X."/>
            <person name="Jiao Y."/>
            <person name="Jia J."/>
        </authorList>
    </citation>
    <scope>NUCLEOTIDE SEQUENCE [LARGE SCALE GENOMIC DNA]</scope>
    <source>
        <strain evidence="2">cv. AL8/78</strain>
    </source>
</reference>
<dbReference type="Proteomes" id="UP000015105">
    <property type="component" value="Chromosome 3D"/>
</dbReference>
<organism evidence="1 2">
    <name type="scientific">Aegilops tauschii subsp. strangulata</name>
    <name type="common">Goatgrass</name>
    <dbReference type="NCBI Taxonomy" id="200361"/>
    <lineage>
        <taxon>Eukaryota</taxon>
        <taxon>Viridiplantae</taxon>
        <taxon>Streptophyta</taxon>
        <taxon>Embryophyta</taxon>
        <taxon>Tracheophyta</taxon>
        <taxon>Spermatophyta</taxon>
        <taxon>Magnoliopsida</taxon>
        <taxon>Liliopsida</taxon>
        <taxon>Poales</taxon>
        <taxon>Poaceae</taxon>
        <taxon>BOP clade</taxon>
        <taxon>Pooideae</taxon>
        <taxon>Triticodae</taxon>
        <taxon>Triticeae</taxon>
        <taxon>Triticinae</taxon>
        <taxon>Aegilops</taxon>
    </lineage>
</organism>
<reference evidence="1" key="3">
    <citation type="journal article" date="2017" name="Nature">
        <title>Genome sequence of the progenitor of the wheat D genome Aegilops tauschii.</title>
        <authorList>
            <person name="Luo M.C."/>
            <person name="Gu Y.Q."/>
            <person name="Puiu D."/>
            <person name="Wang H."/>
            <person name="Twardziok S.O."/>
            <person name="Deal K.R."/>
            <person name="Huo N."/>
            <person name="Zhu T."/>
            <person name="Wang L."/>
            <person name="Wang Y."/>
            <person name="McGuire P.E."/>
            <person name="Liu S."/>
            <person name="Long H."/>
            <person name="Ramasamy R.K."/>
            <person name="Rodriguez J.C."/>
            <person name="Van S.L."/>
            <person name="Yuan L."/>
            <person name="Wang Z."/>
            <person name="Xia Z."/>
            <person name="Xiao L."/>
            <person name="Anderson O.D."/>
            <person name="Ouyang S."/>
            <person name="Liang Y."/>
            <person name="Zimin A.V."/>
            <person name="Pertea G."/>
            <person name="Qi P."/>
            <person name="Bennetzen J.L."/>
            <person name="Dai X."/>
            <person name="Dawson M.W."/>
            <person name="Muller H.G."/>
            <person name="Kugler K."/>
            <person name="Rivarola-Duarte L."/>
            <person name="Spannagl M."/>
            <person name="Mayer K.F.X."/>
            <person name="Lu F.H."/>
            <person name="Bevan M.W."/>
            <person name="Leroy P."/>
            <person name="Li P."/>
            <person name="You F.M."/>
            <person name="Sun Q."/>
            <person name="Liu Z."/>
            <person name="Lyons E."/>
            <person name="Wicker T."/>
            <person name="Salzberg S.L."/>
            <person name="Devos K.M."/>
            <person name="Dvorak J."/>
        </authorList>
    </citation>
    <scope>NUCLEOTIDE SEQUENCE [LARGE SCALE GENOMIC DNA]</scope>
    <source>
        <strain evidence="1">cv. AL8/78</strain>
    </source>
</reference>
<dbReference type="EnsemblPlants" id="AET3Gv20145100.9">
    <property type="protein sequence ID" value="AET3Gv20145100.9"/>
    <property type="gene ID" value="AET3Gv20145100"/>
</dbReference>
<reference evidence="1" key="4">
    <citation type="submission" date="2019-03" db="UniProtKB">
        <authorList>
            <consortium name="EnsemblPlants"/>
        </authorList>
    </citation>
    <scope>IDENTIFICATION</scope>
</reference>
<reference evidence="1" key="5">
    <citation type="journal article" date="2021" name="G3 (Bethesda)">
        <title>Aegilops tauschii genome assembly Aet v5.0 features greater sequence contiguity and improved annotation.</title>
        <authorList>
            <person name="Wang L."/>
            <person name="Zhu T."/>
            <person name="Rodriguez J.C."/>
            <person name="Deal K.R."/>
            <person name="Dubcovsky J."/>
            <person name="McGuire P.E."/>
            <person name="Lux T."/>
            <person name="Spannagl M."/>
            <person name="Mayer K.F.X."/>
            <person name="Baldrich P."/>
            <person name="Meyers B.C."/>
            <person name="Huo N."/>
            <person name="Gu Y.Q."/>
            <person name="Zhou H."/>
            <person name="Devos K.M."/>
            <person name="Bennetzen J.L."/>
            <person name="Unver T."/>
            <person name="Budak H."/>
            <person name="Gulick P.J."/>
            <person name="Galiba G."/>
            <person name="Kalapos B."/>
            <person name="Nelson D.R."/>
            <person name="Li P."/>
            <person name="You F.M."/>
            <person name="Luo M.C."/>
            <person name="Dvorak J."/>
        </authorList>
    </citation>
    <scope>NUCLEOTIDE SEQUENCE [LARGE SCALE GENOMIC DNA]</scope>
    <source>
        <strain evidence="1">cv. AL8/78</strain>
    </source>
</reference>
<keyword evidence="2" id="KW-1185">Reference proteome</keyword>
<sequence length="54" mass="5866">MSTKNTRFPPPSSGSKPDSVMWLVRQGSIWLMASQRGIQLLPGSCPPQLQLPSA</sequence>
<protein>
    <submittedName>
        <fullName evidence="1">Uncharacterized protein</fullName>
    </submittedName>
</protein>
<name>A0A453DXN0_AEGTS</name>
<accession>A0A453DXN0</accession>
<evidence type="ECO:0000313" key="1">
    <source>
        <dbReference type="EnsemblPlants" id="AET3Gv20145100.9"/>
    </source>
</evidence>
<dbReference type="Gramene" id="AET3Gv20145100.9">
    <property type="protein sequence ID" value="AET3Gv20145100.9"/>
    <property type="gene ID" value="AET3Gv20145100"/>
</dbReference>
<proteinExistence type="predicted"/>
<reference evidence="2" key="1">
    <citation type="journal article" date="2014" name="Science">
        <title>Ancient hybridizations among the ancestral genomes of bread wheat.</title>
        <authorList>
            <consortium name="International Wheat Genome Sequencing Consortium,"/>
            <person name="Marcussen T."/>
            <person name="Sandve S.R."/>
            <person name="Heier L."/>
            <person name="Spannagl M."/>
            <person name="Pfeifer M."/>
            <person name="Jakobsen K.S."/>
            <person name="Wulff B.B."/>
            <person name="Steuernagel B."/>
            <person name="Mayer K.F."/>
            <person name="Olsen O.A."/>
        </authorList>
    </citation>
    <scope>NUCLEOTIDE SEQUENCE [LARGE SCALE GENOMIC DNA]</scope>
    <source>
        <strain evidence="2">cv. AL8/78</strain>
    </source>
</reference>
<dbReference type="AlphaFoldDB" id="A0A453DXN0"/>
<evidence type="ECO:0000313" key="2">
    <source>
        <dbReference type="Proteomes" id="UP000015105"/>
    </source>
</evidence>